<gene>
    <name evidence="1" type="ORF">KIK155_LOCUS14551</name>
</gene>
<dbReference type="Proteomes" id="UP000663865">
    <property type="component" value="Unassembled WGS sequence"/>
</dbReference>
<name>A0A818FVK7_9BILA</name>
<evidence type="ECO:0000313" key="2">
    <source>
        <dbReference type="Proteomes" id="UP000663865"/>
    </source>
</evidence>
<organism evidence="1 2">
    <name type="scientific">Rotaria socialis</name>
    <dbReference type="NCBI Taxonomy" id="392032"/>
    <lineage>
        <taxon>Eukaryota</taxon>
        <taxon>Metazoa</taxon>
        <taxon>Spiralia</taxon>
        <taxon>Gnathifera</taxon>
        <taxon>Rotifera</taxon>
        <taxon>Eurotatoria</taxon>
        <taxon>Bdelloidea</taxon>
        <taxon>Philodinida</taxon>
        <taxon>Philodinidae</taxon>
        <taxon>Rotaria</taxon>
    </lineage>
</organism>
<dbReference type="EMBL" id="CAJNYV010002461">
    <property type="protein sequence ID" value="CAF3481768.1"/>
    <property type="molecule type" value="Genomic_DNA"/>
</dbReference>
<evidence type="ECO:0000313" key="1">
    <source>
        <dbReference type="EMBL" id="CAF3481768.1"/>
    </source>
</evidence>
<proteinExistence type="predicted"/>
<dbReference type="InterPro" id="IPR011992">
    <property type="entry name" value="EF-hand-dom_pair"/>
</dbReference>
<dbReference type="SUPFAM" id="SSF47473">
    <property type="entry name" value="EF-hand"/>
    <property type="match status" value="1"/>
</dbReference>
<sequence length="136" mass="15196">MLVEMSKMMMIQLVNSNQVSTCNYKFINLSFSSLVILIKRAGFNVTDGELSDLVSDQDVNSDDKVDIDGIISIINHLSDRRPVPVILDTPDEQEINRSKIELLKRVHQLTNQGVAADKAMYESLCIQIGLSPNDDT</sequence>
<accession>A0A818FVK7</accession>
<protein>
    <submittedName>
        <fullName evidence="1">Uncharacterized protein</fullName>
    </submittedName>
</protein>
<comment type="caution">
    <text evidence="1">The sequence shown here is derived from an EMBL/GenBank/DDBJ whole genome shotgun (WGS) entry which is preliminary data.</text>
</comment>
<reference evidence="1" key="1">
    <citation type="submission" date="2021-02" db="EMBL/GenBank/DDBJ databases">
        <authorList>
            <person name="Nowell W R."/>
        </authorList>
    </citation>
    <scope>NUCLEOTIDE SEQUENCE</scope>
</reference>
<dbReference type="AlphaFoldDB" id="A0A818FVK7"/>